<dbReference type="GO" id="GO:0017056">
    <property type="term" value="F:structural constituent of nuclear pore"/>
    <property type="evidence" value="ECO:0007669"/>
    <property type="project" value="InterPro"/>
</dbReference>
<dbReference type="PANTHER" id="PTHR11225:SF4">
    <property type="entry name" value="NUCLEAR PORE COMPLEX PROTEIN NUP93"/>
    <property type="match status" value="1"/>
</dbReference>
<name>A0A6G1H320_9PEZI</name>
<keyword evidence="3" id="KW-0539">Nucleus</keyword>
<dbReference type="Pfam" id="PF04097">
    <property type="entry name" value="Nic96"/>
    <property type="match status" value="1"/>
</dbReference>
<dbReference type="PANTHER" id="PTHR11225">
    <property type="entry name" value="NUCLEAR PORE COMPLEX PROTEIN NUP93 NUCLEOPORIN NUP93 DEAD EYE PROTEIN"/>
    <property type="match status" value="1"/>
</dbReference>
<protein>
    <submittedName>
        <fullName evidence="5">NIC-domain-containing protein</fullName>
    </submittedName>
</protein>
<feature type="compositionally biased region" description="Gly residues" evidence="4">
    <location>
        <begin position="77"/>
        <end position="99"/>
    </location>
</feature>
<evidence type="ECO:0000256" key="2">
    <source>
        <dbReference type="ARBA" id="ARBA00010186"/>
    </source>
</evidence>
<feature type="compositionally biased region" description="Low complexity" evidence="4">
    <location>
        <begin position="120"/>
        <end position="134"/>
    </location>
</feature>
<evidence type="ECO:0000256" key="1">
    <source>
        <dbReference type="ARBA" id="ARBA00004259"/>
    </source>
</evidence>
<comment type="subcellular location">
    <subcellularLocation>
        <location evidence="1">Nucleus envelope</location>
    </subcellularLocation>
</comment>
<feature type="compositionally biased region" description="Polar residues" evidence="4">
    <location>
        <begin position="7"/>
        <end position="16"/>
    </location>
</feature>
<dbReference type="EMBL" id="ML977153">
    <property type="protein sequence ID" value="KAF1987358.1"/>
    <property type="molecule type" value="Genomic_DNA"/>
</dbReference>
<dbReference type="OrthoDB" id="203824at2759"/>
<feature type="region of interest" description="Disordered" evidence="4">
    <location>
        <begin position="1"/>
        <end position="157"/>
    </location>
</feature>
<evidence type="ECO:0000313" key="5">
    <source>
        <dbReference type="EMBL" id="KAF1987358.1"/>
    </source>
</evidence>
<dbReference type="InterPro" id="IPR007231">
    <property type="entry name" value="Nucleoporin_int_Nup93/Nic96"/>
</dbReference>
<comment type="similarity">
    <text evidence="2">Belongs to the nucleoporin interacting component (NIC) family.</text>
</comment>
<evidence type="ECO:0000256" key="3">
    <source>
        <dbReference type="ARBA" id="ARBA00023242"/>
    </source>
</evidence>
<evidence type="ECO:0000256" key="4">
    <source>
        <dbReference type="SAM" id="MobiDB-lite"/>
    </source>
</evidence>
<feature type="compositionally biased region" description="Polar residues" evidence="4">
    <location>
        <begin position="138"/>
        <end position="157"/>
    </location>
</feature>
<feature type="compositionally biased region" description="Gly residues" evidence="4">
    <location>
        <begin position="108"/>
        <end position="119"/>
    </location>
</feature>
<feature type="compositionally biased region" description="Polar residues" evidence="4">
    <location>
        <begin position="61"/>
        <end position="71"/>
    </location>
</feature>
<dbReference type="GO" id="GO:0016973">
    <property type="term" value="P:poly(A)+ mRNA export from nucleus"/>
    <property type="evidence" value="ECO:0007669"/>
    <property type="project" value="TreeGrafter"/>
</dbReference>
<gene>
    <name evidence="5" type="ORF">K402DRAFT_420575</name>
</gene>
<dbReference type="GO" id="GO:0006606">
    <property type="term" value="P:protein import into nucleus"/>
    <property type="evidence" value="ECO:0007669"/>
    <property type="project" value="TreeGrafter"/>
</dbReference>
<keyword evidence="6" id="KW-1185">Reference proteome</keyword>
<reference evidence="5" key="1">
    <citation type="journal article" date="2020" name="Stud. Mycol.">
        <title>101 Dothideomycetes genomes: a test case for predicting lifestyles and emergence of pathogens.</title>
        <authorList>
            <person name="Haridas S."/>
            <person name="Albert R."/>
            <person name="Binder M."/>
            <person name="Bloem J."/>
            <person name="Labutti K."/>
            <person name="Salamov A."/>
            <person name="Andreopoulos B."/>
            <person name="Baker S."/>
            <person name="Barry K."/>
            <person name="Bills G."/>
            <person name="Bluhm B."/>
            <person name="Cannon C."/>
            <person name="Castanera R."/>
            <person name="Culley D."/>
            <person name="Daum C."/>
            <person name="Ezra D."/>
            <person name="Gonzalez J."/>
            <person name="Henrissat B."/>
            <person name="Kuo A."/>
            <person name="Liang C."/>
            <person name="Lipzen A."/>
            <person name="Lutzoni F."/>
            <person name="Magnuson J."/>
            <person name="Mondo S."/>
            <person name="Nolan M."/>
            <person name="Ohm R."/>
            <person name="Pangilinan J."/>
            <person name="Park H.-J."/>
            <person name="Ramirez L."/>
            <person name="Alfaro M."/>
            <person name="Sun H."/>
            <person name="Tritt A."/>
            <person name="Yoshinaga Y."/>
            <person name="Zwiers L.-H."/>
            <person name="Turgeon B."/>
            <person name="Goodwin S."/>
            <person name="Spatafora J."/>
            <person name="Crous P."/>
            <person name="Grigoriev I."/>
        </authorList>
    </citation>
    <scope>NUCLEOTIDE SEQUENCE</scope>
    <source>
        <strain evidence="5">CBS 113979</strain>
    </source>
</reference>
<proteinExistence type="inferred from homology"/>
<dbReference type="GO" id="GO:0005643">
    <property type="term" value="C:nuclear pore"/>
    <property type="evidence" value="ECO:0007669"/>
    <property type="project" value="InterPro"/>
</dbReference>
<sequence>MSAPFGASSNQTSAPSGLSLFPSVGSGTGSQAPSSGSLFGAKSQPPASSSHFPGGLFAGLGTSNAQSSQPQTTTSGGLFGSLGATTGGSGSGTGGGLFSGLGDQQTTAGGGTGAFGGLGQSSQQQTSGASTQLGATAGLSSGPASTSQNNPGQHAQTQNDIGATQFMSLLERSKKRQNQANGAASLGDLPTLQLSLGDIARKARNLGTGGPSSQAAREGDSRAHYLLAASGVNTAHALRDLTNLSAQVGSTAPSLAVQVPTDDNDLSILRGQSTVDLIAEGLEQSKRDFDAFLEENVQMEWDAQRRRIYEHFGLAKQSEDSADSGNGGKGSSLGASVSNNGAFGRSSRKGRGLGASASLAGGISFGTTNRMSVLGTPFHRALTSRSVFPDMVDKTTPTAVQSGHDHQFQRDRQEKYAEKVRTLNSNRVQELTYPLFHNFASVEREAVIDNTATLVDAYDVLIKQTGEQPDIVSWSDASAIRERAFKGDYLAEQVTANASAKLLKMRKQILHGSRTFLELQFYEQLLAVVNKNPREAALGGEPGVINQVKGYIRVRATRKDLGPDTVELQMIGNDYCWATIYYLFRSGCFKEALQYVKANKAVFRTFDAYFLPALDSYIKDDNRKLPLDIQSHIHKEYLQRSRLAPESSLDPYRLAVYKILGRCELAKRSLEGISSNWEDWIWLQFSLAREGDRAIEAASDSFGLDTIQTMVGDIGQRHFQSGGETLGGYGTFFLLQTMAGMYEQAVAWLYPHNQVAAVHFAIGLCYYGLLRVADLSASELLSYNTRQQPRINFGIMLGHYTGAFRTAKVEAATDYLVLICLNADLGGEAGSQQAVLCHEALRELVLETREFAMLLGDIHTNGHRIMGVIEARIALIQVEARKDFLRTIAVQAAAAAADSGRVNDAVLLYHLAEQYDNVFQQLNNALSDVLATDIGVPIAKLDPLKPRSVEDGSQPAQISLSLTASDDPIQMADNMRSVYNGNEMYYGKIKEHNRELLNALMQLAEARNKVEESKWAQAIDRISQVSILPLGANGSISLIRTYATNFNGVDPLIARNVGAILMWAVTCCLHQRDLMLNSAWEVPQKHQVAKEMQQNLEDLRMFAGLLRYKLAPRVYVELAEAAGE</sequence>
<dbReference type="Proteomes" id="UP000800041">
    <property type="component" value="Unassembled WGS sequence"/>
</dbReference>
<dbReference type="AlphaFoldDB" id="A0A6G1H320"/>
<organism evidence="5 6">
    <name type="scientific">Aulographum hederae CBS 113979</name>
    <dbReference type="NCBI Taxonomy" id="1176131"/>
    <lineage>
        <taxon>Eukaryota</taxon>
        <taxon>Fungi</taxon>
        <taxon>Dikarya</taxon>
        <taxon>Ascomycota</taxon>
        <taxon>Pezizomycotina</taxon>
        <taxon>Dothideomycetes</taxon>
        <taxon>Pleosporomycetidae</taxon>
        <taxon>Aulographales</taxon>
        <taxon>Aulographaceae</taxon>
    </lineage>
</organism>
<feature type="region of interest" description="Disordered" evidence="4">
    <location>
        <begin position="316"/>
        <end position="352"/>
    </location>
</feature>
<accession>A0A6G1H320</accession>
<evidence type="ECO:0000313" key="6">
    <source>
        <dbReference type="Proteomes" id="UP000800041"/>
    </source>
</evidence>